<dbReference type="Proteomes" id="UP000824007">
    <property type="component" value="Unassembled WGS sequence"/>
</dbReference>
<dbReference type="EMBL" id="DXDD01000164">
    <property type="protein sequence ID" value="HIY61628.1"/>
    <property type="molecule type" value="Genomic_DNA"/>
</dbReference>
<evidence type="ECO:0000313" key="1">
    <source>
        <dbReference type="EMBL" id="HIY61628.1"/>
    </source>
</evidence>
<proteinExistence type="predicted"/>
<accession>A0A9D2C7N5</accession>
<sequence>MGRYYRLSKSITEEMAAEILREAREVENVQEAEFLEDHSKILVVTEKENYPEVMTRLVNIFSRVGRGCEISFAGFADQDE</sequence>
<reference evidence="1" key="2">
    <citation type="submission" date="2021-04" db="EMBL/GenBank/DDBJ databases">
        <authorList>
            <person name="Gilroy R."/>
        </authorList>
    </citation>
    <scope>NUCLEOTIDE SEQUENCE</scope>
    <source>
        <strain evidence="1">ChiSxjej3B15-24422</strain>
    </source>
</reference>
<gene>
    <name evidence="1" type="ORF">H9831_13265</name>
</gene>
<organism evidence="1 2">
    <name type="scientific">Candidatus Eisenbergiella pullistercoris</name>
    <dbReference type="NCBI Taxonomy" id="2838555"/>
    <lineage>
        <taxon>Bacteria</taxon>
        <taxon>Bacillati</taxon>
        <taxon>Bacillota</taxon>
        <taxon>Clostridia</taxon>
        <taxon>Lachnospirales</taxon>
        <taxon>Lachnospiraceae</taxon>
        <taxon>Eisenbergiella</taxon>
    </lineage>
</organism>
<comment type="caution">
    <text evidence="1">The sequence shown here is derived from an EMBL/GenBank/DDBJ whole genome shotgun (WGS) entry which is preliminary data.</text>
</comment>
<evidence type="ECO:0000313" key="2">
    <source>
        <dbReference type="Proteomes" id="UP000824007"/>
    </source>
</evidence>
<name>A0A9D2C7N5_9FIRM</name>
<dbReference type="AlphaFoldDB" id="A0A9D2C7N5"/>
<protein>
    <submittedName>
        <fullName evidence="1">Uncharacterized protein</fullName>
    </submittedName>
</protein>
<reference evidence="1" key="1">
    <citation type="journal article" date="2021" name="PeerJ">
        <title>Extensive microbial diversity within the chicken gut microbiome revealed by metagenomics and culture.</title>
        <authorList>
            <person name="Gilroy R."/>
            <person name="Ravi A."/>
            <person name="Getino M."/>
            <person name="Pursley I."/>
            <person name="Horton D.L."/>
            <person name="Alikhan N.F."/>
            <person name="Baker D."/>
            <person name="Gharbi K."/>
            <person name="Hall N."/>
            <person name="Watson M."/>
            <person name="Adriaenssens E.M."/>
            <person name="Foster-Nyarko E."/>
            <person name="Jarju S."/>
            <person name="Secka A."/>
            <person name="Antonio M."/>
            <person name="Oren A."/>
            <person name="Chaudhuri R.R."/>
            <person name="La Ragione R."/>
            <person name="Hildebrand F."/>
            <person name="Pallen M.J."/>
        </authorList>
    </citation>
    <scope>NUCLEOTIDE SEQUENCE</scope>
    <source>
        <strain evidence="1">ChiSxjej3B15-24422</strain>
    </source>
</reference>